<keyword evidence="3" id="KW-1185">Reference proteome</keyword>
<feature type="region of interest" description="Disordered" evidence="1">
    <location>
        <begin position="109"/>
        <end position="130"/>
    </location>
</feature>
<gene>
    <name evidence="2" type="ORF">JJB11_02620</name>
</gene>
<dbReference type="AlphaFoldDB" id="A0A934TPT8"/>
<evidence type="ECO:0000256" key="1">
    <source>
        <dbReference type="SAM" id="MobiDB-lite"/>
    </source>
</evidence>
<reference evidence="2" key="2">
    <citation type="submission" date="2021-01" db="EMBL/GenBank/DDBJ databases">
        <authorList>
            <person name="Kang M."/>
        </authorList>
    </citation>
    <scope>NUCLEOTIDE SEQUENCE</scope>
    <source>
        <strain evidence="2">KACC 17527</strain>
    </source>
</reference>
<protein>
    <submittedName>
        <fullName evidence="2">Uncharacterized protein</fullName>
    </submittedName>
</protein>
<comment type="caution">
    <text evidence="2">The sequence shown here is derived from an EMBL/GenBank/DDBJ whole genome shotgun (WGS) entry which is preliminary data.</text>
</comment>
<name>A0A934TPT8_9BURK</name>
<evidence type="ECO:0000313" key="3">
    <source>
        <dbReference type="Proteomes" id="UP000630528"/>
    </source>
</evidence>
<reference evidence="2" key="1">
    <citation type="journal article" date="2012" name="J. Microbiol. Biotechnol.">
        <title>Ramlibacter ginsenosidimutans sp. nov., with ginsenoside-converting activity.</title>
        <authorList>
            <person name="Wang L."/>
            <person name="An D.S."/>
            <person name="Kim S.G."/>
            <person name="Jin F.X."/>
            <person name="Kim S.C."/>
            <person name="Lee S.T."/>
            <person name="Im W.T."/>
        </authorList>
    </citation>
    <scope>NUCLEOTIDE SEQUENCE</scope>
    <source>
        <strain evidence="2">KACC 17527</strain>
    </source>
</reference>
<dbReference type="Proteomes" id="UP000630528">
    <property type="component" value="Unassembled WGS sequence"/>
</dbReference>
<accession>A0A934TPT8</accession>
<organism evidence="2 3">
    <name type="scientific">Ramlibacter ginsenosidimutans</name>
    <dbReference type="NCBI Taxonomy" id="502333"/>
    <lineage>
        <taxon>Bacteria</taxon>
        <taxon>Pseudomonadati</taxon>
        <taxon>Pseudomonadota</taxon>
        <taxon>Betaproteobacteria</taxon>
        <taxon>Burkholderiales</taxon>
        <taxon>Comamonadaceae</taxon>
        <taxon>Ramlibacter</taxon>
    </lineage>
</organism>
<proteinExistence type="predicted"/>
<dbReference type="RefSeq" id="WP_201166342.1">
    <property type="nucleotide sequence ID" value="NZ_JAEPWM010000001.1"/>
</dbReference>
<dbReference type="EMBL" id="JAEPWM010000001">
    <property type="protein sequence ID" value="MBK6004975.1"/>
    <property type="molecule type" value="Genomic_DNA"/>
</dbReference>
<sequence length="130" mass="14624">MELDFRIEQKDAFAVVRVEGEPSLGQFQSFIQLMAVETSGWNVKRVLFDLRGVRSLTTFTEHYSVGEEAARQLRHLHRIASVVPADRITRASEKTAQASGLNLRVFTDEGPRSSGCSRERAAREFVAGRK</sequence>
<evidence type="ECO:0000313" key="2">
    <source>
        <dbReference type="EMBL" id="MBK6004975.1"/>
    </source>
</evidence>